<dbReference type="RefSeq" id="WP_406825041.1">
    <property type="nucleotide sequence ID" value="NZ_CP157485.1"/>
</dbReference>
<dbReference type="EMBL" id="CP157485">
    <property type="protein sequence ID" value="XBO47623.1"/>
    <property type="molecule type" value="Genomic_DNA"/>
</dbReference>
<evidence type="ECO:0000259" key="2">
    <source>
        <dbReference type="Pfam" id="PF04773"/>
    </source>
</evidence>
<dbReference type="AlphaFoldDB" id="A0AAU7K4J1"/>
<dbReference type="Pfam" id="PF04773">
    <property type="entry name" value="FecR"/>
    <property type="match status" value="1"/>
</dbReference>
<dbReference type="InterPro" id="IPR032508">
    <property type="entry name" value="FecR_C"/>
</dbReference>
<dbReference type="Pfam" id="PF16344">
    <property type="entry name" value="FecR_C"/>
    <property type="match status" value="1"/>
</dbReference>
<proteinExistence type="predicted"/>
<feature type="domain" description="Protein FecR C-terminal" evidence="3">
    <location>
        <begin position="314"/>
        <end position="380"/>
    </location>
</feature>
<dbReference type="FunFam" id="2.60.120.1440:FF:000001">
    <property type="entry name" value="Putative anti-sigma factor"/>
    <property type="match status" value="1"/>
</dbReference>
<dbReference type="PANTHER" id="PTHR30273">
    <property type="entry name" value="PERIPLASMIC SIGNAL SENSOR AND SIGMA FACTOR ACTIVATOR FECR-RELATED"/>
    <property type="match status" value="1"/>
</dbReference>
<feature type="domain" description="FecR protein" evidence="2">
    <location>
        <begin position="177"/>
        <end position="272"/>
    </location>
</feature>
<evidence type="ECO:0000259" key="3">
    <source>
        <dbReference type="Pfam" id="PF16344"/>
    </source>
</evidence>
<feature type="transmembrane region" description="Helical" evidence="1">
    <location>
        <begin position="91"/>
        <end position="109"/>
    </location>
</feature>
<gene>
    <name evidence="4" type="ORF">ABEG20_20225</name>
</gene>
<name>A0AAU7K4J1_9SPHI</name>
<dbReference type="Gene3D" id="2.60.120.1440">
    <property type="match status" value="1"/>
</dbReference>
<sequence>MSKPTRIKLLFDQYLQNIISEDELAELHQYLQDDEHQVIFDEAVGDYFDSTSHTVHVKSKEVGDLAWQKIAQHIAAPEPAKRLRLVSTFRFVATAAAIVIILFTTLYIYQSNLAQHRLRKTIAHDILPGTNKATLQARNGKMYQLAGSKEEIIAGEKAIRYKDGTLLETEDQVQNFTLSTPKGGQYRITLADGTKVWLNAASSLSYPNKFSDNERRVVLQGEAYFEVAHNAKKPFIVSTRDQEIKVLGTTFNVNAYQNEGMTVTTLINGRVKLNSPNSSKAAYLKPGEQSILNQNAFRIMPVDVTFYTAWKDGEFIFKATPLSTVLRQIERWYNLEIDYNGIPDDIQIHASIQRDKPLSAVLSALEKITNLKFDIEGRRMKLMK</sequence>
<dbReference type="InterPro" id="IPR006860">
    <property type="entry name" value="FecR"/>
</dbReference>
<reference evidence="4" key="1">
    <citation type="submission" date="2024-05" db="EMBL/GenBank/DDBJ databases">
        <authorList>
            <person name="Kim S."/>
            <person name="Heo J."/>
            <person name="Choi H."/>
            <person name="Choi Y."/>
            <person name="Kwon S.-W."/>
            <person name="Kim Y."/>
        </authorList>
    </citation>
    <scope>NUCLEOTIDE SEQUENCE</scope>
    <source>
        <strain evidence="4">KACC 23697</strain>
    </source>
</reference>
<organism evidence="4">
    <name type="scientific">Pedobacter sp. KACC 23697</name>
    <dbReference type="NCBI Taxonomy" id="3149230"/>
    <lineage>
        <taxon>Bacteria</taxon>
        <taxon>Pseudomonadati</taxon>
        <taxon>Bacteroidota</taxon>
        <taxon>Sphingobacteriia</taxon>
        <taxon>Sphingobacteriales</taxon>
        <taxon>Sphingobacteriaceae</taxon>
        <taxon>Pedobacter</taxon>
    </lineage>
</organism>
<keyword evidence="1" id="KW-0812">Transmembrane</keyword>
<keyword evidence="1" id="KW-0472">Membrane</keyword>
<keyword evidence="1" id="KW-1133">Transmembrane helix</keyword>
<dbReference type="PIRSF" id="PIRSF018266">
    <property type="entry name" value="FecR"/>
    <property type="match status" value="1"/>
</dbReference>
<dbReference type="PANTHER" id="PTHR30273:SF2">
    <property type="entry name" value="PROTEIN FECR"/>
    <property type="match status" value="1"/>
</dbReference>
<evidence type="ECO:0000256" key="1">
    <source>
        <dbReference type="SAM" id="Phobius"/>
    </source>
</evidence>
<accession>A0AAU7K4J1</accession>
<evidence type="ECO:0000313" key="4">
    <source>
        <dbReference type="EMBL" id="XBO47623.1"/>
    </source>
</evidence>
<protein>
    <submittedName>
        <fullName evidence="4">FecR domain-containing protein</fullName>
    </submittedName>
</protein>
<dbReference type="Gene3D" id="3.55.50.30">
    <property type="match status" value="1"/>
</dbReference>
<dbReference type="InterPro" id="IPR012373">
    <property type="entry name" value="Ferrdict_sens_TM"/>
</dbReference>
<dbReference type="GO" id="GO:0016989">
    <property type="term" value="F:sigma factor antagonist activity"/>
    <property type="evidence" value="ECO:0007669"/>
    <property type="project" value="TreeGrafter"/>
</dbReference>